<dbReference type="AlphaFoldDB" id="A0A8J3EMQ9"/>
<dbReference type="Gene3D" id="3.40.50.410">
    <property type="entry name" value="von Willebrand factor, type A domain"/>
    <property type="match status" value="1"/>
</dbReference>
<feature type="domain" description="VWFA" evidence="2">
    <location>
        <begin position="434"/>
        <end position="619"/>
    </location>
</feature>
<evidence type="ECO:0000313" key="4">
    <source>
        <dbReference type="Proteomes" id="UP000656813"/>
    </source>
</evidence>
<accession>A0A8J3EMQ9</accession>
<evidence type="ECO:0000256" key="1">
    <source>
        <dbReference type="SAM" id="MobiDB-lite"/>
    </source>
</evidence>
<feature type="region of interest" description="Disordered" evidence="1">
    <location>
        <begin position="237"/>
        <end position="272"/>
    </location>
</feature>
<evidence type="ECO:0000259" key="2">
    <source>
        <dbReference type="SMART" id="SM00327"/>
    </source>
</evidence>
<dbReference type="InterPro" id="IPR025861">
    <property type="entry name" value="CobT_VWA_dom"/>
</dbReference>
<dbReference type="InterPro" id="IPR036465">
    <property type="entry name" value="vWFA_dom_sf"/>
</dbReference>
<reference evidence="3" key="2">
    <citation type="submission" date="2020-09" db="EMBL/GenBank/DDBJ databases">
        <authorList>
            <person name="Sun Q."/>
            <person name="Zhou Y."/>
        </authorList>
    </citation>
    <scope>NUCLEOTIDE SEQUENCE</scope>
    <source>
        <strain evidence="3">CGMCC 1.12777</strain>
    </source>
</reference>
<feature type="region of interest" description="Disordered" evidence="1">
    <location>
        <begin position="296"/>
        <end position="338"/>
    </location>
</feature>
<protein>
    <recommendedName>
        <fullName evidence="2">VWFA domain-containing protein</fullName>
    </recommendedName>
</protein>
<proteinExistence type="predicted"/>
<dbReference type="CDD" id="cd01454">
    <property type="entry name" value="vWA_norD_type"/>
    <property type="match status" value="1"/>
</dbReference>
<keyword evidence="4" id="KW-1185">Reference proteome</keyword>
<dbReference type="EMBL" id="BMFV01000019">
    <property type="protein sequence ID" value="GGH83785.1"/>
    <property type="molecule type" value="Genomic_DNA"/>
</dbReference>
<feature type="compositionally biased region" description="Polar residues" evidence="1">
    <location>
        <begin position="308"/>
        <end position="324"/>
    </location>
</feature>
<dbReference type="InterPro" id="IPR002035">
    <property type="entry name" value="VWF_A"/>
</dbReference>
<dbReference type="RefSeq" id="WP_188497741.1">
    <property type="nucleotide sequence ID" value="NZ_BMFV01000019.1"/>
</dbReference>
<dbReference type="SUPFAM" id="SSF53300">
    <property type="entry name" value="vWA-like"/>
    <property type="match status" value="1"/>
</dbReference>
<dbReference type="PANTHER" id="PTHR41248">
    <property type="entry name" value="NORD PROTEIN"/>
    <property type="match status" value="1"/>
</dbReference>
<organism evidence="3 4">
    <name type="scientific">Pullulanibacillus pueri</name>
    <dbReference type="NCBI Taxonomy" id="1437324"/>
    <lineage>
        <taxon>Bacteria</taxon>
        <taxon>Bacillati</taxon>
        <taxon>Bacillota</taxon>
        <taxon>Bacilli</taxon>
        <taxon>Bacillales</taxon>
        <taxon>Sporolactobacillaceae</taxon>
        <taxon>Pullulanibacillus</taxon>
    </lineage>
</organism>
<gene>
    <name evidence="3" type="primary">yojO</name>
    <name evidence="3" type="ORF">GCM10007096_25350</name>
</gene>
<name>A0A8J3EMQ9_9BACL</name>
<dbReference type="PANTHER" id="PTHR41248:SF1">
    <property type="entry name" value="NORD PROTEIN"/>
    <property type="match status" value="1"/>
</dbReference>
<dbReference type="InterPro" id="IPR051928">
    <property type="entry name" value="NorD/CobT"/>
</dbReference>
<feature type="compositionally biased region" description="Basic and acidic residues" evidence="1">
    <location>
        <begin position="240"/>
        <end position="262"/>
    </location>
</feature>
<sequence length="628" mass="72384">MKFFNNLEPRTDPFIKLSLTDLAQTLSEQPNLEVEYAFHSAYKPHLNRISIAHYWDRLLDERKKDGMKTDVYLRAFGQIRLTHFSVVKAYLMSVDDKNHPLFRKQLYFLLDDLRLEQRVSKERPGMKRAFNSRRDLLQKRYRERLQYHLSRHEALDALFCAIYLQLTERPVALPTELAYLKPHIRNLVAPLKTSLQSEDIIDLTEHFCQHFDETLADMHTAYLNTIDFEQHTQKEQTIQENHDVVSVESKEVEDKEDKHTEEETLPSWHQEQEQNGDNFLHFDLDEGSATDLLGEGEREAESGDQAFASVQGQSQQTEGNQFDKSPSLKKETTHPGGGAVHNGYANVNQAVQEHIIQARKATLEELHRYQQIKSDIASIQKGLQRSIQRAIEQKQNAPRSDLYFGRMGKKLLRVLTEDNPRLFVKKQAESKELDVTFSLLVDSSASMYDKMDETHEGLVLFHEALKSLNIPHAVTGFWEDALKANQKEQPNIFKELIPFEKSLLNTVGVNLLQIEPEEDNRDGYAIRFAAKKLLRRPEKRKILLVFTDGEPSAFHYEDKGIVDTHQAVNEARKQGLEVIGVFLGSQETATREKETMKSIYGRTSLVIPSIEEIPGAMIPLLKKLLLND</sequence>
<dbReference type="SMART" id="SM00327">
    <property type="entry name" value="VWA"/>
    <property type="match status" value="1"/>
</dbReference>
<reference evidence="3" key="1">
    <citation type="journal article" date="2014" name="Int. J. Syst. Evol. Microbiol.">
        <title>Complete genome sequence of Corynebacterium casei LMG S-19264T (=DSM 44701T), isolated from a smear-ripened cheese.</title>
        <authorList>
            <consortium name="US DOE Joint Genome Institute (JGI-PGF)"/>
            <person name="Walter F."/>
            <person name="Albersmeier A."/>
            <person name="Kalinowski J."/>
            <person name="Ruckert C."/>
        </authorList>
    </citation>
    <scope>NUCLEOTIDE SEQUENCE</scope>
    <source>
        <strain evidence="3">CGMCC 1.12777</strain>
    </source>
</reference>
<dbReference type="Proteomes" id="UP000656813">
    <property type="component" value="Unassembled WGS sequence"/>
</dbReference>
<evidence type="ECO:0000313" key="3">
    <source>
        <dbReference type="EMBL" id="GGH83785.1"/>
    </source>
</evidence>
<dbReference type="Pfam" id="PF11775">
    <property type="entry name" value="CobT_C"/>
    <property type="match status" value="1"/>
</dbReference>
<comment type="caution">
    <text evidence="3">The sequence shown here is derived from an EMBL/GenBank/DDBJ whole genome shotgun (WGS) entry which is preliminary data.</text>
</comment>